<dbReference type="InterPro" id="IPR036291">
    <property type="entry name" value="NAD(P)-bd_dom_sf"/>
</dbReference>
<dbReference type="EC" id="1.1.1.133" evidence="2"/>
<dbReference type="FunFam" id="3.40.50.720:FF:000159">
    <property type="entry name" value="dTDP-4-dehydrorhamnose reductase"/>
    <property type="match status" value="1"/>
</dbReference>
<dbReference type="SUPFAM" id="SSF51735">
    <property type="entry name" value="NAD(P)-binding Rossmann-fold domains"/>
    <property type="match status" value="1"/>
</dbReference>
<dbReference type="Gene3D" id="3.90.25.10">
    <property type="entry name" value="UDP-galactose 4-epimerase, domain 1"/>
    <property type="match status" value="1"/>
</dbReference>
<dbReference type="InterPro" id="IPR005913">
    <property type="entry name" value="dTDP_dehydrorham_reduct"/>
</dbReference>
<dbReference type="EMBL" id="JNVM01000006">
    <property type="protein sequence ID" value="KEQ26331.1"/>
    <property type="molecule type" value="Genomic_DNA"/>
</dbReference>
<dbReference type="RefSeq" id="WP_036678671.1">
    <property type="nucleotide sequence ID" value="NZ_JNVM01000006.1"/>
</dbReference>
<comment type="caution">
    <text evidence="4">The sequence shown here is derived from an EMBL/GenBank/DDBJ whole genome shotgun (WGS) entry which is preliminary data.</text>
</comment>
<dbReference type="PANTHER" id="PTHR10491">
    <property type="entry name" value="DTDP-4-DEHYDRORHAMNOSE REDUCTASE"/>
    <property type="match status" value="1"/>
</dbReference>
<dbReference type="Gene3D" id="3.40.50.720">
    <property type="entry name" value="NAD(P)-binding Rossmann-like Domain"/>
    <property type="match status" value="1"/>
</dbReference>
<evidence type="ECO:0000313" key="5">
    <source>
        <dbReference type="Proteomes" id="UP000028123"/>
    </source>
</evidence>
<keyword evidence="5" id="KW-1185">Reference proteome</keyword>
<dbReference type="Pfam" id="PF04321">
    <property type="entry name" value="RmlD_sub_bind"/>
    <property type="match status" value="1"/>
</dbReference>
<dbReference type="AlphaFoldDB" id="A0A081P6K8"/>
<evidence type="ECO:0000259" key="3">
    <source>
        <dbReference type="Pfam" id="PF04321"/>
    </source>
</evidence>
<dbReference type="NCBIfam" id="TIGR01214">
    <property type="entry name" value="rmlD"/>
    <property type="match status" value="1"/>
</dbReference>
<dbReference type="GO" id="GO:0019305">
    <property type="term" value="P:dTDP-rhamnose biosynthetic process"/>
    <property type="evidence" value="ECO:0007669"/>
    <property type="project" value="UniProtKB-UniPathway"/>
</dbReference>
<dbReference type="UniPathway" id="UPA00124"/>
<reference evidence="4 5" key="1">
    <citation type="submission" date="2014-06" db="EMBL/GenBank/DDBJ databases">
        <title>Draft genome sequence of Paenibacillus sp. MSt1.</title>
        <authorList>
            <person name="Aw Y.K."/>
            <person name="Ong K.S."/>
            <person name="Gan H.M."/>
            <person name="Lee S.M."/>
        </authorList>
    </citation>
    <scope>NUCLEOTIDE SEQUENCE [LARGE SCALE GENOMIC DNA]</scope>
    <source>
        <strain evidence="4 5">MSt1</strain>
    </source>
</reference>
<sequence length="297" mass="33132">MRVLITGAGGQLGRDLVRVLGRRYDCAAFTRQQLDIADEKAVRRLIAEAKPEVIVHAAAYTKVDQAEVELEETYRINTIGTGHVAISAETVGAKMVYVSTDYVFDGTKGEPYEEQDRTNPLSVYGKSKLLGEQFVQAVCPHHFIVRTSWLYGKDGNNFVTKVLALAERQQELTVVDDQFGSPTYTYDLAECIGRLLETDRYGIYHVANRGYCSRWTLAKTILELAGHTGIAVRPARSDDYVLPAPRPAHSAFSDRGLRLAGLPRMRDWKTALEAFLRSDWGKTDDIDDRRSSNEAAG</sequence>
<dbReference type="Proteomes" id="UP000028123">
    <property type="component" value="Unassembled WGS sequence"/>
</dbReference>
<evidence type="ECO:0000313" key="4">
    <source>
        <dbReference type="EMBL" id="KEQ26331.1"/>
    </source>
</evidence>
<dbReference type="OrthoDB" id="9803892at2"/>
<comment type="pathway">
    <text evidence="2">Carbohydrate biosynthesis; dTDP-L-rhamnose biosynthesis.</text>
</comment>
<gene>
    <name evidence="4" type="ORF">ET33_31155</name>
</gene>
<protein>
    <recommendedName>
        <fullName evidence="2">dTDP-4-dehydrorhamnose reductase</fullName>
        <ecNumber evidence="2">1.1.1.133</ecNumber>
    </recommendedName>
</protein>
<dbReference type="GO" id="GO:0005829">
    <property type="term" value="C:cytosol"/>
    <property type="evidence" value="ECO:0007669"/>
    <property type="project" value="TreeGrafter"/>
</dbReference>
<dbReference type="GO" id="GO:0008831">
    <property type="term" value="F:dTDP-4-dehydrorhamnose reductase activity"/>
    <property type="evidence" value="ECO:0007669"/>
    <property type="project" value="UniProtKB-EC"/>
</dbReference>
<comment type="function">
    <text evidence="2">Catalyzes the reduction of dTDP-6-deoxy-L-lyxo-4-hexulose to yield dTDP-L-rhamnose.</text>
</comment>
<accession>A0A081P6K8</accession>
<comment type="similarity">
    <text evidence="1 2">Belongs to the dTDP-4-dehydrorhamnose reductase family.</text>
</comment>
<dbReference type="CDD" id="cd05254">
    <property type="entry name" value="dTDP_HR_like_SDR_e"/>
    <property type="match status" value="1"/>
</dbReference>
<name>A0A081P6K8_9BACL</name>
<evidence type="ECO:0000256" key="1">
    <source>
        <dbReference type="ARBA" id="ARBA00010944"/>
    </source>
</evidence>
<dbReference type="PANTHER" id="PTHR10491:SF4">
    <property type="entry name" value="METHIONINE ADENOSYLTRANSFERASE 2 SUBUNIT BETA"/>
    <property type="match status" value="1"/>
</dbReference>
<dbReference type="eggNOG" id="COG1091">
    <property type="taxonomic scope" value="Bacteria"/>
</dbReference>
<keyword evidence="2" id="KW-0560">Oxidoreductase</keyword>
<proteinExistence type="inferred from homology"/>
<feature type="domain" description="RmlD-like substrate binding" evidence="3">
    <location>
        <begin position="1"/>
        <end position="277"/>
    </location>
</feature>
<keyword evidence="2" id="KW-0521">NADP</keyword>
<evidence type="ECO:0000256" key="2">
    <source>
        <dbReference type="RuleBase" id="RU364082"/>
    </source>
</evidence>
<organism evidence="4 5">
    <name type="scientific">Paenibacillus tyrfis</name>
    <dbReference type="NCBI Taxonomy" id="1501230"/>
    <lineage>
        <taxon>Bacteria</taxon>
        <taxon>Bacillati</taxon>
        <taxon>Bacillota</taxon>
        <taxon>Bacilli</taxon>
        <taxon>Bacillales</taxon>
        <taxon>Paenibacillaceae</taxon>
        <taxon>Paenibacillus</taxon>
    </lineage>
</organism>
<dbReference type="InterPro" id="IPR029903">
    <property type="entry name" value="RmlD-like-bd"/>
</dbReference>